<dbReference type="Proteomes" id="UP000321580">
    <property type="component" value="Unassembled WGS sequence"/>
</dbReference>
<sequence>MKVFSTLCAALCLSVAVWGQTGPGSIVFTAFDADGEDGFSFVTLQQIPDGFTIYFTDKEWDGNAFQGSEGVVSWANSTGVPISAGSVITLQSVQNASISSDVGTAARPELGMDLSGADEVLYAYLASPATPSTPTSFLAAISNDATSPFFVAGSGVLTNTGLTNGITATAITGDEDVAVFIGSISCDGNAETIQDCAAKINSADADQDTNWSTADGSGDQSTDSTAPDFPADSPTAANFTINNSSSYGILPIALTAFGARPSGEAVALYWQTATELNNDYMAVERSADGRAFTEIGRVAGAGTTQEAQGYQFTDRQPLPGRSYYRLRQADFDGQAEYHGPVAVTREGGKATLSLYPTIAQGQVQVQFGGLSGQSGSLQLIGSDGRVWLTQPLPEGTAGQLSISTTHLPAGLYWARLQGGQDAPQARLIVR</sequence>
<evidence type="ECO:0000256" key="2">
    <source>
        <dbReference type="SAM" id="SignalP"/>
    </source>
</evidence>
<dbReference type="AlphaFoldDB" id="A0A5C6RIL4"/>
<reference evidence="3 4" key="1">
    <citation type="submission" date="2019-08" db="EMBL/GenBank/DDBJ databases">
        <title>Genome of Phaeodactylibacter luteus.</title>
        <authorList>
            <person name="Bowman J.P."/>
        </authorList>
    </citation>
    <scope>NUCLEOTIDE SEQUENCE [LARGE SCALE GENOMIC DNA]</scope>
    <source>
        <strain evidence="3 4">KCTC 42180</strain>
    </source>
</reference>
<keyword evidence="2" id="KW-0732">Signal</keyword>
<accession>A0A5C6RIL4</accession>
<feature type="compositionally biased region" description="Polar residues" evidence="1">
    <location>
        <begin position="208"/>
        <end position="225"/>
    </location>
</feature>
<gene>
    <name evidence="3" type="ORF">FRY97_20270</name>
</gene>
<evidence type="ECO:0000313" key="4">
    <source>
        <dbReference type="Proteomes" id="UP000321580"/>
    </source>
</evidence>
<dbReference type="OrthoDB" id="1490051at2"/>
<dbReference type="RefSeq" id="WP_147169450.1">
    <property type="nucleotide sequence ID" value="NZ_VOOR01000073.1"/>
</dbReference>
<organism evidence="3 4">
    <name type="scientific">Phaeodactylibacter luteus</name>
    <dbReference type="NCBI Taxonomy" id="1564516"/>
    <lineage>
        <taxon>Bacteria</taxon>
        <taxon>Pseudomonadati</taxon>
        <taxon>Bacteroidota</taxon>
        <taxon>Saprospiria</taxon>
        <taxon>Saprospirales</taxon>
        <taxon>Haliscomenobacteraceae</taxon>
        <taxon>Phaeodactylibacter</taxon>
    </lineage>
</organism>
<name>A0A5C6RIL4_9BACT</name>
<proteinExistence type="predicted"/>
<protein>
    <recommendedName>
        <fullName evidence="5">T9SS type A sorting domain-containing protein</fullName>
    </recommendedName>
</protein>
<dbReference type="EMBL" id="VOOR01000073">
    <property type="protein sequence ID" value="TXB60606.1"/>
    <property type="molecule type" value="Genomic_DNA"/>
</dbReference>
<feature type="region of interest" description="Disordered" evidence="1">
    <location>
        <begin position="207"/>
        <end position="234"/>
    </location>
</feature>
<evidence type="ECO:0000256" key="1">
    <source>
        <dbReference type="SAM" id="MobiDB-lite"/>
    </source>
</evidence>
<evidence type="ECO:0000313" key="3">
    <source>
        <dbReference type="EMBL" id="TXB60606.1"/>
    </source>
</evidence>
<keyword evidence="4" id="KW-1185">Reference proteome</keyword>
<feature type="signal peptide" evidence="2">
    <location>
        <begin position="1"/>
        <end position="19"/>
    </location>
</feature>
<feature type="chain" id="PRO_5022856931" description="T9SS type A sorting domain-containing protein" evidence="2">
    <location>
        <begin position="20"/>
        <end position="430"/>
    </location>
</feature>
<comment type="caution">
    <text evidence="3">The sequence shown here is derived from an EMBL/GenBank/DDBJ whole genome shotgun (WGS) entry which is preliminary data.</text>
</comment>
<evidence type="ECO:0008006" key="5">
    <source>
        <dbReference type="Google" id="ProtNLM"/>
    </source>
</evidence>